<reference evidence="2 3" key="1">
    <citation type="journal article" date="2017" name="Nature">
        <title>Atmospheric trace gases support primary production in Antarctic desert surface soil.</title>
        <authorList>
            <person name="Ji M."/>
            <person name="Greening C."/>
            <person name="Vanwonterghem I."/>
            <person name="Carere C.R."/>
            <person name="Bay S.K."/>
            <person name="Steen J.A."/>
            <person name="Montgomery K."/>
            <person name="Lines T."/>
            <person name="Beardall J."/>
            <person name="van Dorst J."/>
            <person name="Snape I."/>
            <person name="Stott M.B."/>
            <person name="Hugenholtz P."/>
            <person name="Ferrari B.C."/>
        </authorList>
    </citation>
    <scope>NUCLEOTIDE SEQUENCE [LARGE SCALE GENOMIC DNA]</scope>
    <source>
        <strain evidence="2">RRmetagenome_bin12</strain>
    </source>
</reference>
<dbReference type="AlphaFoldDB" id="A0A2W5Z191"/>
<name>A0A2W5Z191_9BACT</name>
<gene>
    <name evidence="2" type="ORF">DLM65_11460</name>
</gene>
<sequence length="79" mass="8687">MSRTESQADHSTQAGRARTAATALAENAEMIDRLLVSIRDRIENEITTHRETVDWSHAGSLGHVAEKLAEIEAFLRGDA</sequence>
<dbReference type="EMBL" id="QHBU01000224">
    <property type="protein sequence ID" value="PZR79109.1"/>
    <property type="molecule type" value="Genomic_DNA"/>
</dbReference>
<organism evidence="2 3">
    <name type="scientific">Candidatus Aeolococcus gillhamiae</name>
    <dbReference type="NCBI Taxonomy" id="3127015"/>
    <lineage>
        <taxon>Bacteria</taxon>
        <taxon>Bacillati</taxon>
        <taxon>Candidatus Dormiibacterota</taxon>
        <taxon>Candidatus Dormibacteria</taxon>
        <taxon>Candidatus Aeolococcales</taxon>
        <taxon>Candidatus Aeolococcaceae</taxon>
        <taxon>Candidatus Aeolococcus</taxon>
    </lineage>
</organism>
<evidence type="ECO:0000313" key="3">
    <source>
        <dbReference type="Proteomes" id="UP000248724"/>
    </source>
</evidence>
<feature type="region of interest" description="Disordered" evidence="1">
    <location>
        <begin position="1"/>
        <end position="21"/>
    </location>
</feature>
<evidence type="ECO:0000313" key="2">
    <source>
        <dbReference type="EMBL" id="PZR79109.1"/>
    </source>
</evidence>
<dbReference type="Proteomes" id="UP000248724">
    <property type="component" value="Unassembled WGS sequence"/>
</dbReference>
<protein>
    <submittedName>
        <fullName evidence="2">Uncharacterized protein</fullName>
    </submittedName>
</protein>
<evidence type="ECO:0000256" key="1">
    <source>
        <dbReference type="SAM" id="MobiDB-lite"/>
    </source>
</evidence>
<accession>A0A2W5Z191</accession>
<feature type="compositionally biased region" description="Polar residues" evidence="1">
    <location>
        <begin position="1"/>
        <end position="13"/>
    </location>
</feature>
<proteinExistence type="predicted"/>
<comment type="caution">
    <text evidence="2">The sequence shown here is derived from an EMBL/GenBank/DDBJ whole genome shotgun (WGS) entry which is preliminary data.</text>
</comment>